<protein>
    <submittedName>
        <fullName evidence="2">Uncharacterized protein</fullName>
    </submittedName>
</protein>
<name>A0AA36B5X9_OCTVU</name>
<evidence type="ECO:0000313" key="2">
    <source>
        <dbReference type="EMBL" id="CAI9728500.1"/>
    </source>
</evidence>
<dbReference type="EMBL" id="OX597822">
    <property type="protein sequence ID" value="CAI9728500.1"/>
    <property type="molecule type" value="Genomic_DNA"/>
</dbReference>
<accession>A0AA36B5X9</accession>
<dbReference type="Proteomes" id="UP001162480">
    <property type="component" value="Chromosome 9"/>
</dbReference>
<reference evidence="2" key="1">
    <citation type="submission" date="2023-08" db="EMBL/GenBank/DDBJ databases">
        <authorList>
            <person name="Alioto T."/>
            <person name="Alioto T."/>
            <person name="Gomez Garrido J."/>
        </authorList>
    </citation>
    <scope>NUCLEOTIDE SEQUENCE</scope>
</reference>
<feature type="compositionally biased region" description="Basic residues" evidence="1">
    <location>
        <begin position="75"/>
        <end position="84"/>
    </location>
</feature>
<sequence length="106" mass="12461">MSLIAPTRYRLRSKRKESMKLNSSQDEKNLETSGSPKKKFAKDKNKLYKYVLLKSLCKHRKEKYKESDGKLSFSHSKRHSRHHSSQTVSPRKSFFAALFVRIVQIC</sequence>
<keyword evidence="3" id="KW-1185">Reference proteome</keyword>
<feature type="region of interest" description="Disordered" evidence="1">
    <location>
        <begin position="1"/>
        <end position="39"/>
    </location>
</feature>
<evidence type="ECO:0000313" key="3">
    <source>
        <dbReference type="Proteomes" id="UP001162480"/>
    </source>
</evidence>
<dbReference type="AlphaFoldDB" id="A0AA36B5X9"/>
<feature type="region of interest" description="Disordered" evidence="1">
    <location>
        <begin position="61"/>
        <end position="89"/>
    </location>
</feature>
<organism evidence="2 3">
    <name type="scientific">Octopus vulgaris</name>
    <name type="common">Common octopus</name>
    <dbReference type="NCBI Taxonomy" id="6645"/>
    <lineage>
        <taxon>Eukaryota</taxon>
        <taxon>Metazoa</taxon>
        <taxon>Spiralia</taxon>
        <taxon>Lophotrochozoa</taxon>
        <taxon>Mollusca</taxon>
        <taxon>Cephalopoda</taxon>
        <taxon>Coleoidea</taxon>
        <taxon>Octopodiformes</taxon>
        <taxon>Octopoda</taxon>
        <taxon>Incirrata</taxon>
        <taxon>Octopodidae</taxon>
        <taxon>Octopus</taxon>
    </lineage>
</organism>
<proteinExistence type="predicted"/>
<gene>
    <name evidence="2" type="ORF">OCTVUL_1B022536</name>
</gene>
<evidence type="ECO:0000256" key="1">
    <source>
        <dbReference type="SAM" id="MobiDB-lite"/>
    </source>
</evidence>